<dbReference type="HOGENOM" id="CLU_2902784_0_0_6"/>
<dbReference type="OrthoDB" id="6080551at2"/>
<gene>
    <name evidence="1" type="ordered locus">TERTU_3992</name>
</gene>
<dbReference type="Proteomes" id="UP000009080">
    <property type="component" value="Chromosome"/>
</dbReference>
<dbReference type="EMBL" id="CP001614">
    <property type="protein sequence ID" value="ACR11410.1"/>
    <property type="molecule type" value="Genomic_DNA"/>
</dbReference>
<evidence type="ECO:0000313" key="1">
    <source>
        <dbReference type="EMBL" id="ACR11410.1"/>
    </source>
</evidence>
<name>C5BTR9_TERTT</name>
<keyword evidence="2" id="KW-1185">Reference proteome</keyword>
<dbReference type="STRING" id="377629.TERTU_3992"/>
<protein>
    <submittedName>
        <fullName evidence="1">Uncharacterized protein</fullName>
    </submittedName>
</protein>
<proteinExistence type="predicted"/>
<accession>C5BTR9</accession>
<dbReference type="KEGG" id="ttu:TERTU_3992"/>
<reference evidence="1 2" key="1">
    <citation type="journal article" date="2009" name="PLoS ONE">
        <title>The complete genome of Teredinibacter turnerae T7901: an intracellular endosymbiont of marine wood-boring bivalves (shipworms).</title>
        <authorList>
            <person name="Yang J.C."/>
            <person name="Madupu R."/>
            <person name="Durkin A.S."/>
            <person name="Ekborg N.A."/>
            <person name="Pedamallu C.S."/>
            <person name="Hostetler J.B."/>
            <person name="Radune D."/>
            <person name="Toms B.S."/>
            <person name="Henrissat B."/>
            <person name="Coutinho P.M."/>
            <person name="Schwarz S."/>
            <person name="Field L."/>
            <person name="Trindade-Silva A.E."/>
            <person name="Soares C.A.G."/>
            <person name="Elshahawi S."/>
            <person name="Hanora A."/>
            <person name="Schmidt E.W."/>
            <person name="Haygood M.G."/>
            <person name="Posfai J."/>
            <person name="Benner J."/>
            <person name="Madinger C."/>
            <person name="Nove J."/>
            <person name="Anton B."/>
            <person name="Chaudhary K."/>
            <person name="Foster J."/>
            <person name="Holman A."/>
            <person name="Kumar S."/>
            <person name="Lessard P.A."/>
            <person name="Luyten Y.A."/>
            <person name="Slatko B."/>
            <person name="Wood N."/>
            <person name="Wu B."/>
            <person name="Teplitski M."/>
            <person name="Mougous J.D."/>
            <person name="Ward N."/>
            <person name="Eisen J.A."/>
            <person name="Badger J.H."/>
            <person name="Distel D.L."/>
        </authorList>
    </citation>
    <scope>NUCLEOTIDE SEQUENCE [LARGE SCALE GENOMIC DNA]</scope>
    <source>
        <strain evidence="2">ATCC 39867 / T7901</strain>
    </source>
</reference>
<dbReference type="RefSeq" id="WP_015817522.1">
    <property type="nucleotide sequence ID" value="NC_012997.1"/>
</dbReference>
<organism evidence="1 2">
    <name type="scientific">Teredinibacter turnerae (strain ATCC 39867 / T7901)</name>
    <dbReference type="NCBI Taxonomy" id="377629"/>
    <lineage>
        <taxon>Bacteria</taxon>
        <taxon>Pseudomonadati</taxon>
        <taxon>Pseudomonadota</taxon>
        <taxon>Gammaproteobacteria</taxon>
        <taxon>Cellvibrionales</taxon>
        <taxon>Cellvibrionaceae</taxon>
        <taxon>Teredinibacter</taxon>
    </lineage>
</organism>
<dbReference type="AlphaFoldDB" id="C5BTR9"/>
<evidence type="ECO:0000313" key="2">
    <source>
        <dbReference type="Proteomes" id="UP000009080"/>
    </source>
</evidence>
<sequence>MTTETPSKAISKTKAAICDKKNSSQESIREGRKYAFSSIKGKSKGKVRYIETNDPSKGCRFL</sequence>